<keyword evidence="3" id="KW-1185">Reference proteome</keyword>
<dbReference type="PANTHER" id="PTHR47739:SF1">
    <property type="entry name" value="TRNA1(VAL) (ADENINE(37)-N6)-METHYLTRANSFERASE"/>
    <property type="match status" value="1"/>
</dbReference>
<dbReference type="SUPFAM" id="SSF53335">
    <property type="entry name" value="S-adenosyl-L-methionine-dependent methyltransferases"/>
    <property type="match status" value="1"/>
</dbReference>
<dbReference type="RefSeq" id="WP_057744672.1">
    <property type="nucleotide sequence ID" value="NZ_AZEF01000027.1"/>
</dbReference>
<dbReference type="EMBL" id="AZEF01000027">
    <property type="protein sequence ID" value="KRL01308.1"/>
    <property type="molecule type" value="Genomic_DNA"/>
</dbReference>
<dbReference type="InterPro" id="IPR050210">
    <property type="entry name" value="tRNA_Adenine-N(6)_MTase"/>
</dbReference>
<protein>
    <submittedName>
        <fullName evidence="2">O-methyltransferase</fullName>
    </submittedName>
</protein>
<dbReference type="GO" id="GO:0008168">
    <property type="term" value="F:methyltransferase activity"/>
    <property type="evidence" value="ECO:0007669"/>
    <property type="project" value="UniProtKB-KW"/>
</dbReference>
<dbReference type="CDD" id="cd02440">
    <property type="entry name" value="AdoMet_MTases"/>
    <property type="match status" value="1"/>
</dbReference>
<keyword evidence="2" id="KW-0808">Transferase</keyword>
<proteinExistence type="predicted"/>
<dbReference type="InterPro" id="IPR029063">
    <property type="entry name" value="SAM-dependent_MTases_sf"/>
</dbReference>
<sequence length="251" mass="28729">MNLNENERIDMLYSSDIKIIQSAEVFSFSLDAVLLAHFTQPIRKKKGKIVDLCAGNGAVGLFLSAKTQAHITEVELQPRLADMAQRSVELNELTKQMDVLNIDLANAERYLRKDSFDTVTCNPPYFANLDNSKKNENPYFAIARHEITVNLAKIIEVTSGLLKMNGKAYFVHRPERAFELLTLLEQHRLAPKRIQLVYPKKRREANMILVEAIKDGRQQGLRFLPPITVYGENNQYSSFVREILYDGKKED</sequence>
<feature type="domain" description="Methyltransferase small" evidence="1">
    <location>
        <begin position="19"/>
        <end position="137"/>
    </location>
</feature>
<dbReference type="InterPro" id="IPR007848">
    <property type="entry name" value="Small_mtfrase_dom"/>
</dbReference>
<evidence type="ECO:0000259" key="1">
    <source>
        <dbReference type="Pfam" id="PF05175"/>
    </source>
</evidence>
<dbReference type="PANTHER" id="PTHR47739">
    <property type="entry name" value="TRNA1(VAL) (ADENINE(37)-N6)-METHYLTRANSFERASE"/>
    <property type="match status" value="1"/>
</dbReference>
<comment type="caution">
    <text evidence="2">The sequence shown here is derived from an EMBL/GenBank/DDBJ whole genome shotgun (WGS) entry which is preliminary data.</text>
</comment>
<accession>A0A0R1M058</accession>
<dbReference type="PATRIC" id="fig|1423731.3.peg.1489"/>
<dbReference type="AlphaFoldDB" id="A0A0R1M058"/>
<dbReference type="GO" id="GO:0032259">
    <property type="term" value="P:methylation"/>
    <property type="evidence" value="ECO:0007669"/>
    <property type="project" value="UniProtKB-KW"/>
</dbReference>
<name>A0A0R1M058_9LACO</name>
<dbReference type="Gene3D" id="3.40.50.150">
    <property type="entry name" value="Vaccinia Virus protein VP39"/>
    <property type="match status" value="1"/>
</dbReference>
<evidence type="ECO:0000313" key="2">
    <source>
        <dbReference type="EMBL" id="KRL01308.1"/>
    </source>
</evidence>
<gene>
    <name evidence="2" type="ORF">FC81_GL001450</name>
</gene>
<dbReference type="STRING" id="1423731.FC81_GL001450"/>
<keyword evidence="2" id="KW-0489">Methyltransferase</keyword>
<dbReference type="Pfam" id="PF05175">
    <property type="entry name" value="MTS"/>
    <property type="match status" value="1"/>
</dbReference>
<evidence type="ECO:0000313" key="3">
    <source>
        <dbReference type="Proteomes" id="UP000051621"/>
    </source>
</evidence>
<organism evidence="2 3">
    <name type="scientific">Liquorilactobacillus capillatus DSM 19910</name>
    <dbReference type="NCBI Taxonomy" id="1423731"/>
    <lineage>
        <taxon>Bacteria</taxon>
        <taxon>Bacillati</taxon>
        <taxon>Bacillota</taxon>
        <taxon>Bacilli</taxon>
        <taxon>Lactobacillales</taxon>
        <taxon>Lactobacillaceae</taxon>
        <taxon>Liquorilactobacillus</taxon>
    </lineage>
</organism>
<dbReference type="Proteomes" id="UP000051621">
    <property type="component" value="Unassembled WGS sequence"/>
</dbReference>
<dbReference type="OrthoDB" id="9777257at2"/>
<reference evidence="2 3" key="1">
    <citation type="journal article" date="2015" name="Genome Announc.">
        <title>Expanding the biotechnology potential of lactobacilli through comparative genomics of 213 strains and associated genera.</title>
        <authorList>
            <person name="Sun Z."/>
            <person name="Harris H.M."/>
            <person name="McCann A."/>
            <person name="Guo C."/>
            <person name="Argimon S."/>
            <person name="Zhang W."/>
            <person name="Yang X."/>
            <person name="Jeffery I.B."/>
            <person name="Cooney J.C."/>
            <person name="Kagawa T.F."/>
            <person name="Liu W."/>
            <person name="Song Y."/>
            <person name="Salvetti E."/>
            <person name="Wrobel A."/>
            <person name="Rasinkangas P."/>
            <person name="Parkhill J."/>
            <person name="Rea M.C."/>
            <person name="O'Sullivan O."/>
            <person name="Ritari J."/>
            <person name="Douillard F.P."/>
            <person name="Paul Ross R."/>
            <person name="Yang R."/>
            <person name="Briner A.E."/>
            <person name="Felis G.E."/>
            <person name="de Vos W.M."/>
            <person name="Barrangou R."/>
            <person name="Klaenhammer T.R."/>
            <person name="Caufield P.W."/>
            <person name="Cui Y."/>
            <person name="Zhang H."/>
            <person name="O'Toole P.W."/>
        </authorList>
    </citation>
    <scope>NUCLEOTIDE SEQUENCE [LARGE SCALE GENOMIC DNA]</scope>
    <source>
        <strain evidence="2 3">DSM 19910</strain>
    </source>
</reference>